<reference evidence="1 2" key="2">
    <citation type="journal article" date="2022" name="Mol. Ecol. Resour.">
        <title>The genomes of chicory, endive, great burdock and yacon provide insights into Asteraceae paleo-polyploidization history and plant inulin production.</title>
        <authorList>
            <person name="Fan W."/>
            <person name="Wang S."/>
            <person name="Wang H."/>
            <person name="Wang A."/>
            <person name="Jiang F."/>
            <person name="Liu H."/>
            <person name="Zhao H."/>
            <person name="Xu D."/>
            <person name="Zhang Y."/>
        </authorList>
    </citation>
    <scope>NUCLEOTIDE SEQUENCE [LARGE SCALE GENOMIC DNA]</scope>
    <source>
        <strain evidence="2">cv. Yunnan</strain>
        <tissue evidence="1">Leaves</tissue>
    </source>
</reference>
<name>A0ACB9ILF8_9ASTR</name>
<accession>A0ACB9ILF8</accession>
<comment type="caution">
    <text evidence="1">The sequence shown here is derived from an EMBL/GenBank/DDBJ whole genome shotgun (WGS) entry which is preliminary data.</text>
</comment>
<evidence type="ECO:0000313" key="2">
    <source>
        <dbReference type="Proteomes" id="UP001056120"/>
    </source>
</evidence>
<evidence type="ECO:0000313" key="1">
    <source>
        <dbReference type="EMBL" id="KAI3808321.1"/>
    </source>
</evidence>
<reference evidence="2" key="1">
    <citation type="journal article" date="2022" name="Mol. Ecol. Resour.">
        <title>The genomes of chicory, endive, great burdock and yacon provide insights into Asteraceae palaeo-polyploidization history and plant inulin production.</title>
        <authorList>
            <person name="Fan W."/>
            <person name="Wang S."/>
            <person name="Wang H."/>
            <person name="Wang A."/>
            <person name="Jiang F."/>
            <person name="Liu H."/>
            <person name="Zhao H."/>
            <person name="Xu D."/>
            <person name="Zhang Y."/>
        </authorList>
    </citation>
    <scope>NUCLEOTIDE SEQUENCE [LARGE SCALE GENOMIC DNA]</scope>
    <source>
        <strain evidence="2">cv. Yunnan</strain>
    </source>
</reference>
<protein>
    <submittedName>
        <fullName evidence="1">Uncharacterized protein</fullName>
    </submittedName>
</protein>
<organism evidence="1 2">
    <name type="scientific">Smallanthus sonchifolius</name>
    <dbReference type="NCBI Taxonomy" id="185202"/>
    <lineage>
        <taxon>Eukaryota</taxon>
        <taxon>Viridiplantae</taxon>
        <taxon>Streptophyta</taxon>
        <taxon>Embryophyta</taxon>
        <taxon>Tracheophyta</taxon>
        <taxon>Spermatophyta</taxon>
        <taxon>Magnoliopsida</taxon>
        <taxon>eudicotyledons</taxon>
        <taxon>Gunneridae</taxon>
        <taxon>Pentapetalae</taxon>
        <taxon>asterids</taxon>
        <taxon>campanulids</taxon>
        <taxon>Asterales</taxon>
        <taxon>Asteraceae</taxon>
        <taxon>Asteroideae</taxon>
        <taxon>Heliantheae alliance</taxon>
        <taxon>Millerieae</taxon>
        <taxon>Smallanthus</taxon>
    </lineage>
</organism>
<proteinExistence type="predicted"/>
<gene>
    <name evidence="1" type="ORF">L1987_24270</name>
</gene>
<dbReference type="Proteomes" id="UP001056120">
    <property type="component" value="Linkage Group LG08"/>
</dbReference>
<sequence>MGNYHIFTDLAKSEKSFDSERAKFIVPVGVSKPGQSYASVLNGSIKSSTKPVDSKDKSCINDGIRGDVVDDPFLLTDTIVGHANDDLMTTSSTKEGVLKNDEMNKCLDSNGKTENKSHQLEPLNETMQVEHGKSSDVLETEESLSSPPGFDNPLNIKTHTSSENSSSQSNNSKGTKKINGVSLVDEFSKHIKMGEALGYDMSGCQEDLSKSSKCNWERSEKKRD</sequence>
<dbReference type="EMBL" id="CM042025">
    <property type="protein sequence ID" value="KAI3808321.1"/>
    <property type="molecule type" value="Genomic_DNA"/>
</dbReference>
<keyword evidence="2" id="KW-1185">Reference proteome</keyword>